<keyword evidence="4" id="KW-1185">Reference proteome</keyword>
<dbReference type="InterPro" id="IPR050469">
    <property type="entry name" value="Diguanylate_Cyclase"/>
</dbReference>
<reference evidence="4" key="1">
    <citation type="journal article" date="2019" name="Int. J. Syst. Evol. Microbiol.">
        <title>The Global Catalogue of Microorganisms (GCM) 10K type strain sequencing project: providing services to taxonomists for standard genome sequencing and annotation.</title>
        <authorList>
            <consortium name="The Broad Institute Genomics Platform"/>
            <consortium name="The Broad Institute Genome Sequencing Center for Infectious Disease"/>
            <person name="Wu L."/>
            <person name="Ma J."/>
        </authorList>
    </citation>
    <scope>NUCLEOTIDE SEQUENCE [LARGE SCALE GENOMIC DNA]</scope>
    <source>
        <strain evidence="4">JCM 1417</strain>
    </source>
</reference>
<proteinExistence type="predicted"/>
<accession>A0ABP3W6J7</accession>
<sequence length="229" mass="26858">MRGALKLIFMKLEKYKKNLIVLFILLLLVSIIFVKEKSQCKFINICLVIIIFILVIENKAISRINKELKLISERDFLTNTYNRRFMHLELLRARENKEIITFLMVDIDDFKLYNDNYGHVQGDKILKVVSESLRDIFNEDIICRYGGEEFSIISRMNKKAVVENVERFMKHLSDLDIVHEYSQVSDRITVSIGIESTKIVNEEDMYNLVKGADEKLYISKSLGKNTYTL</sequence>
<name>A0ABP3W6J7_CLOSU</name>
<dbReference type="Pfam" id="PF00990">
    <property type="entry name" value="GGDEF"/>
    <property type="match status" value="1"/>
</dbReference>
<dbReference type="PANTHER" id="PTHR45138:SF9">
    <property type="entry name" value="DIGUANYLATE CYCLASE DGCM-RELATED"/>
    <property type="match status" value="1"/>
</dbReference>
<evidence type="ECO:0000256" key="1">
    <source>
        <dbReference type="SAM" id="Phobius"/>
    </source>
</evidence>
<dbReference type="EMBL" id="BAAACI010000007">
    <property type="protein sequence ID" value="GAA0775977.1"/>
    <property type="molecule type" value="Genomic_DNA"/>
</dbReference>
<dbReference type="InterPro" id="IPR000160">
    <property type="entry name" value="GGDEF_dom"/>
</dbReference>
<keyword evidence="1" id="KW-1133">Transmembrane helix</keyword>
<dbReference type="Gene3D" id="3.30.70.270">
    <property type="match status" value="1"/>
</dbReference>
<evidence type="ECO:0000313" key="3">
    <source>
        <dbReference type="EMBL" id="GAA0775977.1"/>
    </source>
</evidence>
<dbReference type="InterPro" id="IPR043128">
    <property type="entry name" value="Rev_trsase/Diguanyl_cyclase"/>
</dbReference>
<evidence type="ECO:0000259" key="2">
    <source>
        <dbReference type="PROSITE" id="PS50887"/>
    </source>
</evidence>
<keyword evidence="1" id="KW-0812">Transmembrane</keyword>
<keyword evidence="1" id="KW-0472">Membrane</keyword>
<dbReference type="SUPFAM" id="SSF55073">
    <property type="entry name" value="Nucleotide cyclase"/>
    <property type="match status" value="1"/>
</dbReference>
<feature type="domain" description="GGDEF" evidence="2">
    <location>
        <begin position="98"/>
        <end position="229"/>
    </location>
</feature>
<feature type="transmembrane region" description="Helical" evidence="1">
    <location>
        <begin position="42"/>
        <end position="61"/>
    </location>
</feature>
<organism evidence="3 4">
    <name type="scientific">Clostridium subterminale</name>
    <dbReference type="NCBI Taxonomy" id="1550"/>
    <lineage>
        <taxon>Bacteria</taxon>
        <taxon>Bacillati</taxon>
        <taxon>Bacillota</taxon>
        <taxon>Clostridia</taxon>
        <taxon>Eubacteriales</taxon>
        <taxon>Clostridiaceae</taxon>
        <taxon>Clostridium</taxon>
    </lineage>
</organism>
<evidence type="ECO:0000313" key="4">
    <source>
        <dbReference type="Proteomes" id="UP001501047"/>
    </source>
</evidence>
<dbReference type="InterPro" id="IPR029787">
    <property type="entry name" value="Nucleotide_cyclase"/>
</dbReference>
<protein>
    <recommendedName>
        <fullName evidence="2">GGDEF domain-containing protein</fullName>
    </recommendedName>
</protein>
<dbReference type="SMART" id="SM00267">
    <property type="entry name" value="GGDEF"/>
    <property type="match status" value="1"/>
</dbReference>
<dbReference type="NCBIfam" id="TIGR00254">
    <property type="entry name" value="GGDEF"/>
    <property type="match status" value="1"/>
</dbReference>
<dbReference type="PROSITE" id="PS50887">
    <property type="entry name" value="GGDEF"/>
    <property type="match status" value="1"/>
</dbReference>
<dbReference type="PANTHER" id="PTHR45138">
    <property type="entry name" value="REGULATORY COMPONENTS OF SENSORY TRANSDUCTION SYSTEM"/>
    <property type="match status" value="1"/>
</dbReference>
<dbReference type="Proteomes" id="UP001501047">
    <property type="component" value="Unassembled WGS sequence"/>
</dbReference>
<comment type="caution">
    <text evidence="3">The sequence shown here is derived from an EMBL/GenBank/DDBJ whole genome shotgun (WGS) entry which is preliminary data.</text>
</comment>
<dbReference type="CDD" id="cd01949">
    <property type="entry name" value="GGDEF"/>
    <property type="match status" value="1"/>
</dbReference>
<feature type="transmembrane region" description="Helical" evidence="1">
    <location>
        <begin position="20"/>
        <end position="36"/>
    </location>
</feature>
<gene>
    <name evidence="3" type="ORF">GCM10008908_28560</name>
</gene>